<reference evidence="1 2" key="1">
    <citation type="submission" date="2020-08" db="EMBL/GenBank/DDBJ databases">
        <title>Genomic Encyclopedia of Type Strains, Phase IV (KMG-IV): sequencing the most valuable type-strain genomes for metagenomic binning, comparative biology and taxonomic classification.</title>
        <authorList>
            <person name="Goeker M."/>
        </authorList>
    </citation>
    <scope>NUCLEOTIDE SEQUENCE [LARGE SCALE GENOMIC DNA]</scope>
    <source>
        <strain evidence="1 2">DSM 23562</strain>
    </source>
</reference>
<dbReference type="Proteomes" id="UP000520814">
    <property type="component" value="Unassembled WGS sequence"/>
</dbReference>
<dbReference type="GO" id="GO:0016829">
    <property type="term" value="F:lyase activity"/>
    <property type="evidence" value="ECO:0007669"/>
    <property type="project" value="UniProtKB-KW"/>
</dbReference>
<organism evidence="1 2">
    <name type="scientific">Armatimonas rosea</name>
    <dbReference type="NCBI Taxonomy" id="685828"/>
    <lineage>
        <taxon>Bacteria</taxon>
        <taxon>Bacillati</taxon>
        <taxon>Armatimonadota</taxon>
        <taxon>Armatimonadia</taxon>
        <taxon>Armatimonadales</taxon>
        <taxon>Armatimonadaceae</taxon>
        <taxon>Armatimonas</taxon>
    </lineage>
</organism>
<keyword evidence="2" id="KW-1185">Reference proteome</keyword>
<name>A0A7W9W4E3_ARMRO</name>
<accession>A0A7W9W4E3</accession>
<dbReference type="PANTHER" id="PTHR38657:SF1">
    <property type="entry name" value="SLR1343 PROTEIN"/>
    <property type="match status" value="1"/>
</dbReference>
<dbReference type="InterPro" id="IPR007357">
    <property type="entry name" value="PhrB-like"/>
</dbReference>
<dbReference type="SUPFAM" id="SSF48173">
    <property type="entry name" value="Cryptochrome/photolyase FAD-binding domain"/>
    <property type="match status" value="1"/>
</dbReference>
<dbReference type="InterPro" id="IPR014729">
    <property type="entry name" value="Rossmann-like_a/b/a_fold"/>
</dbReference>
<dbReference type="Gene3D" id="1.10.10.1710">
    <property type="entry name" value="Deoxyribodipyrimidine photolyase-related"/>
    <property type="match status" value="1"/>
</dbReference>
<dbReference type="AlphaFoldDB" id="A0A7W9W4E3"/>
<dbReference type="Gene3D" id="3.40.50.620">
    <property type="entry name" value="HUPs"/>
    <property type="match status" value="1"/>
</dbReference>
<dbReference type="Gene3D" id="1.25.40.80">
    <property type="match status" value="1"/>
</dbReference>
<dbReference type="EMBL" id="JACHGW010000001">
    <property type="protein sequence ID" value="MBB6048423.1"/>
    <property type="molecule type" value="Genomic_DNA"/>
</dbReference>
<comment type="caution">
    <text evidence="1">The sequence shown here is derived from an EMBL/GenBank/DDBJ whole genome shotgun (WGS) entry which is preliminary data.</text>
</comment>
<dbReference type="InterPro" id="IPR052551">
    <property type="entry name" value="UV-DNA_repair_photolyase"/>
</dbReference>
<gene>
    <name evidence="1" type="ORF">HNQ39_000185</name>
</gene>
<sequence length="486" mass="54066">MTLLILGDQLSTDYLAALGGIPGQDTLLMVEDPALVARRPYHRKKLVLVWSAMRHFAQECRAAGWAVDYRRGGSLAECLAPLDGACVCIQPREKGIRSLLQAHRVRTVPDPYWGVSPDAFSALLAAHPHPKLEDFYRWRRRTTGILMEGGKPIGGAWNYDKENRKPFPKTHQPIAHFTVPPDALTQEVMAEVAALPGLTGSVEGFDMPVTRTDAQALLADFIARRLALFGPYEDAMSAQDPYGYHSLLSLPLNLSLLSPQECLQAAQEALAQNAAPLASVEGFVRQILGWREFLYHLYEAFPGDYHAANALGHHQPLPEFYWSGDTPMQCLSHVIKQVLESGYSHHIERLMVLGNFALLAGVSPRALNEWFWCCYLDAYDWVVTPNVIGMSQFADGGWVATKPYIASGAYIARMSNYCKGCAFDPKDATSERACPFTTLYWAFLIEREAEAPLSGRMAQNYFGLRGKSAQERAAILERKKGLHKLL</sequence>
<proteinExistence type="predicted"/>
<dbReference type="Gene3D" id="1.10.579.10">
    <property type="entry name" value="DNA Cyclobutane Dipyrimidine Photolyase, subunit A, domain 3"/>
    <property type="match status" value="1"/>
</dbReference>
<dbReference type="InterPro" id="IPR036134">
    <property type="entry name" value="Crypto/Photolyase_FAD-like_sf"/>
</dbReference>
<protein>
    <submittedName>
        <fullName evidence="1">Deoxyribodipyrimidine photolyase-related protein</fullName>
    </submittedName>
</protein>
<dbReference type="PANTHER" id="PTHR38657">
    <property type="entry name" value="SLR1343 PROTEIN"/>
    <property type="match status" value="1"/>
</dbReference>
<dbReference type="RefSeq" id="WP_184192004.1">
    <property type="nucleotide sequence ID" value="NZ_JACHGW010000001.1"/>
</dbReference>
<evidence type="ECO:0000313" key="1">
    <source>
        <dbReference type="EMBL" id="MBB6048423.1"/>
    </source>
</evidence>
<keyword evidence="1" id="KW-0456">Lyase</keyword>
<dbReference type="Pfam" id="PF04244">
    <property type="entry name" value="DPRP"/>
    <property type="match status" value="1"/>
</dbReference>
<evidence type="ECO:0000313" key="2">
    <source>
        <dbReference type="Proteomes" id="UP000520814"/>
    </source>
</evidence>